<gene>
    <name evidence="2" type="ORF">KIPB_010517</name>
</gene>
<comment type="caution">
    <text evidence="2">The sequence shown here is derived from an EMBL/GenBank/DDBJ whole genome shotgun (WGS) entry which is preliminary data.</text>
</comment>
<sequence length="149" mass="16117">MARRRNRNSRPVAPVVPKASKRSREAAPEEEAEPDFNAYAGQGTGEVQDMSFDVADPKEAHYFGVRTLFMQSYPHPAFQMGARDVADLITNQPEVGGVLVSEESEDPLGFLSVLSVPRYSAVPGFANIMAFLTAASHMAGPEAEAQFTG</sequence>
<evidence type="ECO:0000313" key="3">
    <source>
        <dbReference type="Proteomes" id="UP000265618"/>
    </source>
</evidence>
<evidence type="ECO:0000313" key="2">
    <source>
        <dbReference type="EMBL" id="GIQ88301.1"/>
    </source>
</evidence>
<protein>
    <submittedName>
        <fullName evidence="2">BCP1 family protein</fullName>
    </submittedName>
</protein>
<feature type="region of interest" description="Disordered" evidence="1">
    <location>
        <begin position="1"/>
        <end position="42"/>
    </location>
</feature>
<reference evidence="2 3" key="1">
    <citation type="journal article" date="2018" name="PLoS ONE">
        <title>The draft genome of Kipferlia bialata reveals reductive genome evolution in fornicate parasites.</title>
        <authorList>
            <person name="Tanifuji G."/>
            <person name="Takabayashi S."/>
            <person name="Kume K."/>
            <person name="Takagi M."/>
            <person name="Nakayama T."/>
            <person name="Kamikawa R."/>
            <person name="Inagaki Y."/>
            <person name="Hashimoto T."/>
        </authorList>
    </citation>
    <scope>NUCLEOTIDE SEQUENCE [LARGE SCALE GENOMIC DNA]</scope>
    <source>
        <strain evidence="2">NY0173</strain>
    </source>
</reference>
<dbReference type="Proteomes" id="UP000265618">
    <property type="component" value="Unassembled WGS sequence"/>
</dbReference>
<dbReference type="Pfam" id="PF13862">
    <property type="entry name" value="BCCIP"/>
    <property type="match status" value="1"/>
</dbReference>
<dbReference type="EMBL" id="BDIP01003935">
    <property type="protein sequence ID" value="GIQ88301.1"/>
    <property type="molecule type" value="Genomic_DNA"/>
</dbReference>
<dbReference type="AlphaFoldDB" id="A0A9K3GMZ5"/>
<organism evidence="2 3">
    <name type="scientific">Kipferlia bialata</name>
    <dbReference type="NCBI Taxonomy" id="797122"/>
    <lineage>
        <taxon>Eukaryota</taxon>
        <taxon>Metamonada</taxon>
        <taxon>Carpediemonas-like organisms</taxon>
        <taxon>Kipferlia</taxon>
    </lineage>
</organism>
<keyword evidence="3" id="KW-1185">Reference proteome</keyword>
<accession>A0A9K3GMZ5</accession>
<dbReference type="InterPro" id="IPR025602">
    <property type="entry name" value="BCP1_family"/>
</dbReference>
<proteinExistence type="predicted"/>
<name>A0A9K3GMZ5_9EUKA</name>
<evidence type="ECO:0000256" key="1">
    <source>
        <dbReference type="SAM" id="MobiDB-lite"/>
    </source>
</evidence>